<accession>E0XWU5</accession>
<dbReference type="AlphaFoldDB" id="E0XWU5"/>
<proteinExistence type="predicted"/>
<dbReference type="EMBL" id="GU474903">
    <property type="protein sequence ID" value="ADI18886.1"/>
    <property type="molecule type" value="Genomic_DNA"/>
</dbReference>
<protein>
    <submittedName>
        <fullName evidence="2">Uncharacterized protein</fullName>
    </submittedName>
</protein>
<keyword evidence="1" id="KW-0175">Coiled coil</keyword>
<evidence type="ECO:0000313" key="2">
    <source>
        <dbReference type="EMBL" id="ADI18886.1"/>
    </source>
</evidence>
<feature type="coiled-coil region" evidence="1">
    <location>
        <begin position="32"/>
        <end position="66"/>
    </location>
</feature>
<name>E0XWU5_9DELT</name>
<organism evidence="2">
    <name type="scientific">uncultured delta proteobacterium HF0010_08B07</name>
    <dbReference type="NCBI Taxonomy" id="710821"/>
    <lineage>
        <taxon>Bacteria</taxon>
        <taxon>Deltaproteobacteria</taxon>
        <taxon>environmental samples</taxon>
    </lineage>
</organism>
<sequence>MSNKDRSLLFDKSVDLVFMFLGLYAAIAVQDLVDHQKDKQNYQQLLSGFKEELESNQDQRSNIESKLGDLDKLKDIGESGDSFSFFNTQGKYMDKFLSCYLDMKLKSIKKKALSEERTTECKALFKKGFKHKAPEHLDLSPVYRKDVWRFYLAGGVQLFQVFERKAKQPRCTIEGKPSYGLAICIGSIYTMLKKVENQVAEIQSLVNDTYFNRQGILDAEFKVFKRVMKTLGKRTDSEAINILKEHTAQLKSDLQSGQQAVDVSLSLMRFKIKQLKKTALSLDQRFNEVINALNKEIK</sequence>
<evidence type="ECO:0000256" key="1">
    <source>
        <dbReference type="SAM" id="Coils"/>
    </source>
</evidence>
<reference evidence="2" key="1">
    <citation type="journal article" date="2011" name="Environ. Microbiol.">
        <title>Time-series analyses of Monterey Bay coastal microbial picoplankton using a 'genome proxy' microarray.</title>
        <authorList>
            <person name="Rich V.I."/>
            <person name="Pham V.D."/>
            <person name="Eppley J."/>
            <person name="Shi Y."/>
            <person name="DeLong E.F."/>
        </authorList>
    </citation>
    <scope>NUCLEOTIDE SEQUENCE</scope>
</reference>